<feature type="compositionally biased region" description="Low complexity" evidence="1">
    <location>
        <begin position="1"/>
        <end position="10"/>
    </location>
</feature>
<dbReference type="AlphaFoldDB" id="A0A8H3M144"/>
<feature type="region of interest" description="Disordered" evidence="1">
    <location>
        <begin position="1"/>
        <end position="23"/>
    </location>
</feature>
<reference evidence="2" key="1">
    <citation type="submission" date="2019-10" db="EMBL/GenBank/DDBJ databases">
        <title>Conservation and host-specific expression of non-tandemly repeated heterogenous ribosome RNA gene in arbuscular mycorrhizal fungi.</title>
        <authorList>
            <person name="Maeda T."/>
            <person name="Kobayashi Y."/>
            <person name="Nakagawa T."/>
            <person name="Ezawa T."/>
            <person name="Yamaguchi K."/>
            <person name="Bino T."/>
            <person name="Nishimoto Y."/>
            <person name="Shigenobu S."/>
            <person name="Kawaguchi M."/>
        </authorList>
    </citation>
    <scope>NUCLEOTIDE SEQUENCE</scope>
    <source>
        <strain evidence="2">HR1</strain>
    </source>
</reference>
<sequence length="316" mass="35866">MSIASSSSSAVPATPLRQVQRRPSVETTVDIDYNRHPNLQAYCEELKKLQNYRMQEKAQKARQMLKMLQWSVVDYKSLIDAGWKVESPKSSTKMIPCFNIKLVLTILMENRNDNLSQVESILQNLLNKGEIYDNNDDSILVRILKYPLQLTNPSRLLKYYYSKFCDIDTLTVIEAISAVISYSSSSRNSPTVNHIKAELWSSIFSNAFILSDQSTKFVPTWGYYHKFSDGHSKGTSKSGFAATVTSKDGSTLPFFIAKFDSKEKETHKYGSSVILDAAFEFNRIFSLADGLTEDEVNKTKLHIALISETKIYLNMN</sequence>
<evidence type="ECO:0000313" key="3">
    <source>
        <dbReference type="Proteomes" id="UP000615446"/>
    </source>
</evidence>
<evidence type="ECO:0000256" key="1">
    <source>
        <dbReference type="SAM" id="MobiDB-lite"/>
    </source>
</evidence>
<comment type="caution">
    <text evidence="2">The sequence shown here is derived from an EMBL/GenBank/DDBJ whole genome shotgun (WGS) entry which is preliminary data.</text>
</comment>
<gene>
    <name evidence="2" type="ORF">RCL2_002260700</name>
</gene>
<dbReference type="EMBL" id="BLAL01000246">
    <property type="protein sequence ID" value="GES95951.1"/>
    <property type="molecule type" value="Genomic_DNA"/>
</dbReference>
<accession>A0A8H3M144</accession>
<dbReference type="OrthoDB" id="2403345at2759"/>
<protein>
    <submittedName>
        <fullName evidence="2">Uncharacterized protein</fullName>
    </submittedName>
</protein>
<name>A0A8H3M144_9GLOM</name>
<evidence type="ECO:0000313" key="2">
    <source>
        <dbReference type="EMBL" id="GES95951.1"/>
    </source>
</evidence>
<dbReference type="Proteomes" id="UP000615446">
    <property type="component" value="Unassembled WGS sequence"/>
</dbReference>
<proteinExistence type="predicted"/>
<organism evidence="2 3">
    <name type="scientific">Rhizophagus clarus</name>
    <dbReference type="NCBI Taxonomy" id="94130"/>
    <lineage>
        <taxon>Eukaryota</taxon>
        <taxon>Fungi</taxon>
        <taxon>Fungi incertae sedis</taxon>
        <taxon>Mucoromycota</taxon>
        <taxon>Glomeromycotina</taxon>
        <taxon>Glomeromycetes</taxon>
        <taxon>Glomerales</taxon>
        <taxon>Glomeraceae</taxon>
        <taxon>Rhizophagus</taxon>
    </lineage>
</organism>